<dbReference type="RefSeq" id="WP_275409917.1">
    <property type="nucleotide sequence ID" value="NZ_BAAABO010000012.1"/>
</dbReference>
<accession>A0ABQ3Y3Q5</accession>
<dbReference type="PANTHER" id="PTHR40659">
    <property type="entry name" value="NICKEL/COBALT EFFLUX SYSTEM RCNA"/>
    <property type="match status" value="1"/>
</dbReference>
<protein>
    <recommendedName>
        <fullName evidence="13">Nickel/cobalt efflux system</fullName>
    </recommendedName>
</protein>
<evidence type="ECO:0000256" key="11">
    <source>
        <dbReference type="ARBA" id="ARBA00023136"/>
    </source>
</evidence>
<evidence type="ECO:0000256" key="10">
    <source>
        <dbReference type="ARBA" id="ARBA00023112"/>
    </source>
</evidence>
<evidence type="ECO:0000256" key="12">
    <source>
        <dbReference type="ARBA" id="ARBA00023285"/>
    </source>
</evidence>
<keyword evidence="3" id="KW-0171">Cobalt transport</keyword>
<name>A0ABQ3Y3Q5_9ACTN</name>
<dbReference type="InterPro" id="IPR011541">
    <property type="entry name" value="Ni/Co_transpt_high_affinity"/>
</dbReference>
<comment type="caution">
    <text evidence="15">The sequence shown here is derived from an EMBL/GenBank/DDBJ whole genome shotgun (WGS) entry which is preliminary data.</text>
</comment>
<keyword evidence="5" id="KW-1003">Cell membrane</keyword>
<evidence type="ECO:0000256" key="4">
    <source>
        <dbReference type="ARBA" id="ARBA00022448"/>
    </source>
</evidence>
<organism evidence="15 16">
    <name type="scientific">Paractinoplanes deccanensis</name>
    <dbReference type="NCBI Taxonomy" id="113561"/>
    <lineage>
        <taxon>Bacteria</taxon>
        <taxon>Bacillati</taxon>
        <taxon>Actinomycetota</taxon>
        <taxon>Actinomycetes</taxon>
        <taxon>Micromonosporales</taxon>
        <taxon>Micromonosporaceae</taxon>
        <taxon>Paractinoplanes</taxon>
    </lineage>
</organism>
<keyword evidence="10" id="KW-0921">Nickel transport</keyword>
<keyword evidence="12" id="KW-0170">Cobalt</keyword>
<evidence type="ECO:0000256" key="7">
    <source>
        <dbReference type="ARBA" id="ARBA00022692"/>
    </source>
</evidence>
<keyword evidence="11 13" id="KW-0472">Membrane</keyword>
<evidence type="ECO:0000256" key="13">
    <source>
        <dbReference type="RuleBase" id="RU362101"/>
    </source>
</evidence>
<evidence type="ECO:0000256" key="6">
    <source>
        <dbReference type="ARBA" id="ARBA00022596"/>
    </source>
</evidence>
<dbReference type="InterPro" id="IPR051224">
    <property type="entry name" value="NiCoT_RcnA"/>
</dbReference>
<evidence type="ECO:0000313" key="16">
    <source>
        <dbReference type="Proteomes" id="UP000609879"/>
    </source>
</evidence>
<keyword evidence="9" id="KW-0406">Ion transport</keyword>
<comment type="function">
    <text evidence="1">Efflux system for nickel and cobalt.</text>
</comment>
<feature type="compositionally biased region" description="Basic and acidic residues" evidence="14">
    <location>
        <begin position="310"/>
        <end position="351"/>
    </location>
</feature>
<keyword evidence="16" id="KW-1185">Reference proteome</keyword>
<evidence type="ECO:0000256" key="3">
    <source>
        <dbReference type="ARBA" id="ARBA00022426"/>
    </source>
</evidence>
<proteinExistence type="inferred from homology"/>
<evidence type="ECO:0000256" key="14">
    <source>
        <dbReference type="SAM" id="MobiDB-lite"/>
    </source>
</evidence>
<keyword evidence="8 13" id="KW-1133">Transmembrane helix</keyword>
<feature type="region of interest" description="Disordered" evidence="14">
    <location>
        <begin position="310"/>
        <end position="365"/>
    </location>
</feature>
<keyword evidence="7 13" id="KW-0812">Transmembrane</keyword>
<feature type="transmembrane region" description="Helical" evidence="13">
    <location>
        <begin position="448"/>
        <end position="470"/>
    </location>
</feature>
<comment type="similarity">
    <text evidence="13">Belongs to the NiCoT transporter (TC 2.A.52) family.</text>
</comment>
<evidence type="ECO:0000256" key="1">
    <source>
        <dbReference type="ARBA" id="ARBA00002510"/>
    </source>
</evidence>
<evidence type="ECO:0000256" key="8">
    <source>
        <dbReference type="ARBA" id="ARBA00022989"/>
    </source>
</evidence>
<feature type="transmembrane region" description="Helical" evidence="13">
    <location>
        <begin position="189"/>
        <end position="209"/>
    </location>
</feature>
<gene>
    <name evidence="15" type="ORF">Ade02nite_32640</name>
</gene>
<comment type="subcellular location">
    <subcellularLocation>
        <location evidence="2 13">Cell membrane</location>
        <topology evidence="2 13">Multi-pass membrane protein</topology>
    </subcellularLocation>
</comment>
<dbReference type="Proteomes" id="UP000609879">
    <property type="component" value="Unassembled WGS sequence"/>
</dbReference>
<dbReference type="EMBL" id="BOMI01000063">
    <property type="protein sequence ID" value="GID74623.1"/>
    <property type="molecule type" value="Genomic_DNA"/>
</dbReference>
<evidence type="ECO:0000256" key="5">
    <source>
        <dbReference type="ARBA" id="ARBA00022475"/>
    </source>
</evidence>
<dbReference type="Pfam" id="PF03824">
    <property type="entry name" value="NicO"/>
    <property type="match status" value="1"/>
</dbReference>
<reference evidence="15 16" key="1">
    <citation type="submission" date="2021-01" db="EMBL/GenBank/DDBJ databases">
        <title>Whole genome shotgun sequence of Actinoplanes deccanensis NBRC 13994.</title>
        <authorList>
            <person name="Komaki H."/>
            <person name="Tamura T."/>
        </authorList>
    </citation>
    <scope>NUCLEOTIDE SEQUENCE [LARGE SCALE GENOMIC DNA]</scope>
    <source>
        <strain evidence="15 16">NBRC 13994</strain>
    </source>
</reference>
<keyword evidence="4 13" id="KW-0813">Transport</keyword>
<sequence length="480" mass="48397">MAAHPLDQVLQQVYVTPAAGVLEVQIDIVPGALVAGAFARSVDTDGDRALSAGETAAHTETLRATSAVRVDGRAEPLTITSAAYPAYDLLAAGGGTISVRGTAPLPAASRQVTVRDGYRPGQPTSVQMSVTLARGAALAPSDIHHGESGRSITVDLAPPAVSTAVEAPAAPGLKDRAFAALRSPLASPWALLVLLAVCALLGAFHALTPGHGKAMLAAYLVGSKGTRRQALFLGLVITVTHTASVVVLGAAVLLAGRHVLPDVLVPSLELAAGLIVLILGLRVVRHRWSHRASRHADTHARAGAHGHIHEHAHTHEHGHPHGRGDDGHGAHGHPHGDGDHGHPHGDGDHGHQHGHHHGPLLGRRSGPGAGRGALAALGVSGGLLPCPEALGILILAAGLNRTALGLGMIAAFSAGLAAVLVALGLVLVSGARAIKKPGPASLAARLPLVSAAVVVVLGLVMTVSGAAHFAEAGALAAVIR</sequence>
<feature type="transmembrane region" description="Helical" evidence="13">
    <location>
        <begin position="373"/>
        <end position="397"/>
    </location>
</feature>
<evidence type="ECO:0000256" key="9">
    <source>
        <dbReference type="ARBA" id="ARBA00023065"/>
    </source>
</evidence>
<keyword evidence="6" id="KW-0533">Nickel</keyword>
<evidence type="ECO:0000256" key="2">
    <source>
        <dbReference type="ARBA" id="ARBA00004651"/>
    </source>
</evidence>
<feature type="transmembrane region" description="Helical" evidence="13">
    <location>
        <begin position="263"/>
        <end position="284"/>
    </location>
</feature>
<feature type="transmembrane region" description="Helical" evidence="13">
    <location>
        <begin position="230"/>
        <end position="257"/>
    </location>
</feature>
<dbReference type="PANTHER" id="PTHR40659:SF1">
    <property type="entry name" value="NICKEL_COBALT EFFLUX SYSTEM RCNA"/>
    <property type="match status" value="1"/>
</dbReference>
<feature type="transmembrane region" description="Helical" evidence="13">
    <location>
        <begin position="403"/>
        <end position="428"/>
    </location>
</feature>
<evidence type="ECO:0000313" key="15">
    <source>
        <dbReference type="EMBL" id="GID74623.1"/>
    </source>
</evidence>